<dbReference type="Gene3D" id="3.40.250.10">
    <property type="entry name" value="Rhodanese-like domain"/>
    <property type="match status" value="1"/>
</dbReference>
<dbReference type="Pfam" id="PF00581">
    <property type="entry name" value="Rhodanese"/>
    <property type="match status" value="1"/>
</dbReference>
<evidence type="ECO:0000313" key="4">
    <source>
        <dbReference type="Proteomes" id="UP000284021"/>
    </source>
</evidence>
<dbReference type="PROSITE" id="PS50206">
    <property type="entry name" value="RHODANESE_3"/>
    <property type="match status" value="1"/>
</dbReference>
<reference evidence="3 4" key="1">
    <citation type="submission" date="2018-09" db="EMBL/GenBank/DDBJ databases">
        <authorList>
            <person name="Zhu H."/>
        </authorList>
    </citation>
    <scope>NUCLEOTIDE SEQUENCE [LARGE SCALE GENOMIC DNA]</scope>
    <source>
        <strain evidence="3 4">K1S02-6</strain>
    </source>
</reference>
<dbReference type="InterPro" id="IPR001763">
    <property type="entry name" value="Rhodanese-like_dom"/>
</dbReference>
<dbReference type="PANTHER" id="PTHR44086:SF13">
    <property type="entry name" value="THIOSULFATE SULFURTRANSFERASE PSPE"/>
    <property type="match status" value="1"/>
</dbReference>
<dbReference type="EMBL" id="QYUR01000006">
    <property type="protein sequence ID" value="RJG09817.1"/>
    <property type="molecule type" value="Genomic_DNA"/>
</dbReference>
<dbReference type="CDD" id="cd00158">
    <property type="entry name" value="RHOD"/>
    <property type="match status" value="1"/>
</dbReference>
<evidence type="ECO:0000256" key="1">
    <source>
        <dbReference type="SAM" id="SignalP"/>
    </source>
</evidence>
<name>A0A418XBJ0_9PSED</name>
<gene>
    <name evidence="3" type="ORF">D3879_17295</name>
</gene>
<dbReference type="InterPro" id="IPR036873">
    <property type="entry name" value="Rhodanese-like_dom_sf"/>
</dbReference>
<feature type="domain" description="Rhodanese" evidence="2">
    <location>
        <begin position="45"/>
        <end position="134"/>
    </location>
</feature>
<keyword evidence="1" id="KW-0732">Signal</keyword>
<accession>A0A418XBJ0</accession>
<dbReference type="SMART" id="SM00450">
    <property type="entry name" value="RHOD"/>
    <property type="match status" value="1"/>
</dbReference>
<dbReference type="OrthoDB" id="9814704at2"/>
<sequence>MRRYLLLLLLWLTAFAQVQAEEAPLQVVGARTVDALEAKRLYDYGVLFVDVRAAREWSWGHVYGAVHLDLADRFSSLAMTHLPRNVPLVLYCDSEVCSSAAAAAQLAVSWGYRQVFYFRSGYFAWQLFDFPLGKGAAGEVLAFSEPGH</sequence>
<evidence type="ECO:0000313" key="3">
    <source>
        <dbReference type="EMBL" id="RJG09817.1"/>
    </source>
</evidence>
<feature type="chain" id="PRO_5019011659" evidence="1">
    <location>
        <begin position="21"/>
        <end position="148"/>
    </location>
</feature>
<dbReference type="PANTHER" id="PTHR44086">
    <property type="entry name" value="THIOSULFATE SULFURTRANSFERASE RDL2, MITOCHONDRIAL-RELATED"/>
    <property type="match status" value="1"/>
</dbReference>
<proteinExistence type="predicted"/>
<comment type="caution">
    <text evidence="3">The sequence shown here is derived from an EMBL/GenBank/DDBJ whole genome shotgun (WGS) entry which is preliminary data.</text>
</comment>
<protein>
    <submittedName>
        <fullName evidence="3">Rhodanese-like domain-containing protein</fullName>
    </submittedName>
</protein>
<dbReference type="AlphaFoldDB" id="A0A418XBJ0"/>
<feature type="signal peptide" evidence="1">
    <location>
        <begin position="1"/>
        <end position="20"/>
    </location>
</feature>
<dbReference type="SUPFAM" id="SSF52821">
    <property type="entry name" value="Rhodanese/Cell cycle control phosphatase"/>
    <property type="match status" value="1"/>
</dbReference>
<dbReference type="RefSeq" id="WP_119955510.1">
    <property type="nucleotide sequence ID" value="NZ_QYUR01000006.1"/>
</dbReference>
<evidence type="ECO:0000259" key="2">
    <source>
        <dbReference type="PROSITE" id="PS50206"/>
    </source>
</evidence>
<dbReference type="GO" id="GO:0004792">
    <property type="term" value="F:thiosulfate-cyanide sulfurtransferase activity"/>
    <property type="evidence" value="ECO:0007669"/>
    <property type="project" value="TreeGrafter"/>
</dbReference>
<organism evidence="3 4">
    <name type="scientific">Pseudomonas cavernicola</name>
    <dbReference type="NCBI Taxonomy" id="2320866"/>
    <lineage>
        <taxon>Bacteria</taxon>
        <taxon>Pseudomonadati</taxon>
        <taxon>Pseudomonadota</taxon>
        <taxon>Gammaproteobacteria</taxon>
        <taxon>Pseudomonadales</taxon>
        <taxon>Pseudomonadaceae</taxon>
        <taxon>Pseudomonas</taxon>
    </lineage>
</organism>
<dbReference type="Proteomes" id="UP000284021">
    <property type="component" value="Unassembled WGS sequence"/>
</dbReference>
<keyword evidence="4" id="KW-1185">Reference proteome</keyword>